<dbReference type="GO" id="GO:0016706">
    <property type="term" value="F:2-oxoglutarate-dependent dioxygenase activity"/>
    <property type="evidence" value="ECO:0007669"/>
    <property type="project" value="InterPro"/>
</dbReference>
<dbReference type="Proteomes" id="UP000501753">
    <property type="component" value="Chromosome"/>
</dbReference>
<feature type="domain" description="Aspartyl/asparaginy/proline hydroxylase" evidence="1">
    <location>
        <begin position="31"/>
        <end position="181"/>
    </location>
</feature>
<evidence type="ECO:0000313" key="5">
    <source>
        <dbReference type="Proteomes" id="UP000271291"/>
    </source>
</evidence>
<dbReference type="Gene3D" id="2.60.120.330">
    <property type="entry name" value="B-lactam Antibiotic, Isopenicillin N Synthase, Chain"/>
    <property type="match status" value="1"/>
</dbReference>
<reference evidence="3 5" key="2">
    <citation type="submission" date="2018-12" db="EMBL/GenBank/DDBJ databases">
        <title>Streptomyces griseoviridis F1-27 complete genome.</title>
        <authorList>
            <person name="Mariita R.M."/>
            <person name="Sello J.K."/>
        </authorList>
    </citation>
    <scope>NUCLEOTIDE SEQUENCE [LARGE SCALE GENOMIC DNA]</scope>
    <source>
        <strain evidence="3 5">F1-27</strain>
    </source>
</reference>
<dbReference type="Gene3D" id="1.10.1720.10">
    <property type="entry name" value="L-proline 3-hydroxylase, C-terminal domain"/>
    <property type="match status" value="1"/>
</dbReference>
<dbReference type="EMBL" id="CP029078">
    <property type="protein sequence ID" value="QCN84334.1"/>
    <property type="molecule type" value="Genomic_DNA"/>
</dbReference>
<dbReference type="EMBL" id="CP034687">
    <property type="protein sequence ID" value="AZS88827.1"/>
    <property type="molecule type" value="Genomic_DNA"/>
</dbReference>
<name>A0A3S9ZLZ0_STRGD</name>
<dbReference type="InterPro" id="IPR027443">
    <property type="entry name" value="IPNS-like_sf"/>
</dbReference>
<dbReference type="InterPro" id="IPR037037">
    <property type="entry name" value="Pro_3_hydrox_C_sf"/>
</dbReference>
<dbReference type="KEGG" id="sgd:ELQ87_34755"/>
<organism evidence="3 5">
    <name type="scientific">Streptomyces griseoviridis</name>
    <dbReference type="NCBI Taxonomy" id="45398"/>
    <lineage>
        <taxon>Bacteria</taxon>
        <taxon>Bacillati</taxon>
        <taxon>Actinomycetota</taxon>
        <taxon>Actinomycetes</taxon>
        <taxon>Kitasatosporales</taxon>
        <taxon>Streptomycetaceae</taxon>
        <taxon>Streptomyces</taxon>
    </lineage>
</organism>
<proteinExistence type="predicted"/>
<dbReference type="Pfam" id="PF05373">
    <property type="entry name" value="Pro_3_hydrox_C"/>
    <property type="match status" value="1"/>
</dbReference>
<dbReference type="InterPro" id="IPR007803">
    <property type="entry name" value="Asp/Arg/Pro-Hydrxlase"/>
</dbReference>
<evidence type="ECO:0000313" key="3">
    <source>
        <dbReference type="EMBL" id="AZS88827.1"/>
    </source>
</evidence>
<feature type="domain" description="L-proline 3-hydroxylase C-terminal" evidence="2">
    <location>
        <begin position="205"/>
        <end position="284"/>
    </location>
</feature>
<evidence type="ECO:0000313" key="6">
    <source>
        <dbReference type="Proteomes" id="UP000501753"/>
    </source>
</evidence>
<sequence length="293" mass="32812">MADTQLAGRVDIDPAAVAEDLARAAGFRFSEAYSDYLCGGLWKSLMLFASGGEGGDGLITNYDHARKSSVTAFGEQLPYLRQVVERNFHLENLNFARIAEMTNSVTVPHRDLLELEDIPQEARNAHRMHIPLETNEGALFTEDNVVYRMAVGDVWFFDASKVHGAAALTTRSRTHLILDFTDAADAADVVRFPLELSGGIPEDRISKRPSLTDAELEALYRLADVVDLENYRDVLGLVIKKHYRRDGGEDFVWRTLTEIGRRCPDQAVRTKIQEELRFFLMERSAQTTDGGTS</sequence>
<evidence type="ECO:0000259" key="1">
    <source>
        <dbReference type="Pfam" id="PF05118"/>
    </source>
</evidence>
<keyword evidence="6" id="KW-1185">Reference proteome</keyword>
<reference evidence="4 6" key="1">
    <citation type="submission" date="2018-04" db="EMBL/GenBank/DDBJ databases">
        <title>Complete genome sequences of Streptomyces griseoviridis K61 and characterization of antagonistic properties of biological control agents.</title>
        <authorList>
            <person name="Mariita R.M."/>
            <person name="Sello J.K."/>
        </authorList>
    </citation>
    <scope>NUCLEOTIDE SEQUENCE [LARGE SCALE GENOMIC DNA]</scope>
    <source>
        <strain evidence="4 6">K61</strain>
    </source>
</reference>
<dbReference type="Proteomes" id="UP000271291">
    <property type="component" value="Chromosome"/>
</dbReference>
<dbReference type="AlphaFoldDB" id="A0A3S9ZLZ0"/>
<dbReference type="Pfam" id="PF05118">
    <property type="entry name" value="Asp_Arg_Hydrox"/>
    <property type="match status" value="1"/>
</dbReference>
<dbReference type="SUPFAM" id="SSF51197">
    <property type="entry name" value="Clavaminate synthase-like"/>
    <property type="match status" value="1"/>
</dbReference>
<dbReference type="InterPro" id="IPR008035">
    <property type="entry name" value="Pro_3_hydrox_C"/>
</dbReference>
<evidence type="ECO:0000259" key="2">
    <source>
        <dbReference type="Pfam" id="PF05373"/>
    </source>
</evidence>
<dbReference type="OrthoDB" id="1441538at2"/>
<protein>
    <submittedName>
        <fullName evidence="3">Aspartyl beta-hydroxylase</fullName>
    </submittedName>
</protein>
<dbReference type="RefSeq" id="WP_127181597.1">
    <property type="nucleotide sequence ID" value="NZ_CP029078.1"/>
</dbReference>
<evidence type="ECO:0000313" key="4">
    <source>
        <dbReference type="EMBL" id="QCN84334.1"/>
    </source>
</evidence>
<gene>
    <name evidence="4" type="ORF">DDJ31_04510</name>
    <name evidence="3" type="ORF">ELQ87_34755</name>
</gene>
<accession>A0A3S9ZLZ0</accession>